<dbReference type="GO" id="GO:0030288">
    <property type="term" value="C:outer membrane-bounded periplasmic space"/>
    <property type="evidence" value="ECO:0007669"/>
    <property type="project" value="TreeGrafter"/>
</dbReference>
<evidence type="ECO:0000256" key="3">
    <source>
        <dbReference type="SAM" id="MobiDB-lite"/>
    </source>
</evidence>
<gene>
    <name evidence="5" type="primary">fetB_2</name>
    <name evidence="5" type="ORF">NCTC10660_01816</name>
</gene>
<evidence type="ECO:0000256" key="4">
    <source>
        <dbReference type="SAM" id="SignalP"/>
    </source>
</evidence>
<dbReference type="RefSeq" id="WP_074897984.1">
    <property type="nucleotide sequence ID" value="NZ_CP031252.1"/>
</dbReference>
<dbReference type="PANTHER" id="PTHR30532">
    <property type="entry name" value="IRON III DICITRATE-BINDING PERIPLASMIC PROTEIN"/>
    <property type="match status" value="1"/>
</dbReference>
<evidence type="ECO:0000313" key="5">
    <source>
        <dbReference type="EMBL" id="STZ68304.1"/>
    </source>
</evidence>
<feature type="chain" id="PRO_5016606293" evidence="4">
    <location>
        <begin position="24"/>
        <end position="300"/>
    </location>
</feature>
<evidence type="ECO:0000313" key="6">
    <source>
        <dbReference type="Proteomes" id="UP000254927"/>
    </source>
</evidence>
<feature type="compositionally biased region" description="Basic and acidic residues" evidence="3">
    <location>
        <begin position="190"/>
        <end position="199"/>
    </location>
</feature>
<feature type="signal peptide" evidence="4">
    <location>
        <begin position="1"/>
        <end position="23"/>
    </location>
</feature>
<keyword evidence="2 4" id="KW-0732">Signal</keyword>
<dbReference type="SUPFAM" id="SSF53807">
    <property type="entry name" value="Helical backbone' metal receptor"/>
    <property type="match status" value="1"/>
</dbReference>
<dbReference type="AlphaFoldDB" id="A0A378U0X7"/>
<feature type="region of interest" description="Disordered" evidence="3">
    <location>
        <begin position="188"/>
        <end position="217"/>
    </location>
</feature>
<evidence type="ECO:0000256" key="2">
    <source>
        <dbReference type="ARBA" id="ARBA00022729"/>
    </source>
</evidence>
<dbReference type="GeneID" id="93352801"/>
<accession>A0A378U0X7</accession>
<protein>
    <submittedName>
        <fullName evidence="5">Membrane transport solute-binding protein</fullName>
    </submittedName>
</protein>
<evidence type="ECO:0000256" key="1">
    <source>
        <dbReference type="ARBA" id="ARBA00022448"/>
    </source>
</evidence>
<name>A0A378U0X7_NEIEL</name>
<keyword evidence="1" id="KW-0813">Transport</keyword>
<reference evidence="5 6" key="1">
    <citation type="submission" date="2018-06" db="EMBL/GenBank/DDBJ databases">
        <authorList>
            <consortium name="Pathogen Informatics"/>
            <person name="Doyle S."/>
        </authorList>
    </citation>
    <scope>NUCLEOTIDE SEQUENCE [LARGE SCALE GENOMIC DNA]</scope>
    <source>
        <strain evidence="5 6">NCTC10660</strain>
    </source>
</reference>
<dbReference type="Gene3D" id="3.40.50.1980">
    <property type="entry name" value="Nitrogenase molybdenum iron protein domain"/>
    <property type="match status" value="2"/>
</dbReference>
<dbReference type="PANTHER" id="PTHR30532:SF28">
    <property type="entry name" value="PETROBACTIN-BINDING PROTEIN YCLQ"/>
    <property type="match status" value="1"/>
</dbReference>
<sequence>MPVRKLLSGLLAAVLFAALPAAAKDIVWKQQTITIAKNPSRIAVYDPAALDILESLGVQTAAYNDGGQPDPAKLAAEPPELIILGGATAGRLKDTAAIAPSLDLTPDTDSYLTDLAARTMLLADIFGKNKAAEQKLKAVSNKRAILKQRTEGKTAILLLMENGGFIPQSEDDRFGFFYTLSDLYTPDNADLTHHPEDRPPAPLPEKASSRQKKAAREAEEKRLAEQNVRLEKLLAARPDYIAVLNPHADASATRAELQKHSVLGRYSAQTILLDTGSWYRIGAGLDNTTRMLDELIRATD</sequence>
<dbReference type="EMBL" id="UGQW01000002">
    <property type="protein sequence ID" value="STZ68304.1"/>
    <property type="molecule type" value="Genomic_DNA"/>
</dbReference>
<proteinExistence type="predicted"/>
<dbReference type="Proteomes" id="UP000254927">
    <property type="component" value="Unassembled WGS sequence"/>
</dbReference>
<dbReference type="InterPro" id="IPR051313">
    <property type="entry name" value="Bact_iron-sidero_bind"/>
</dbReference>
<organism evidence="5 6">
    <name type="scientific">Neisseria elongata</name>
    <dbReference type="NCBI Taxonomy" id="495"/>
    <lineage>
        <taxon>Bacteria</taxon>
        <taxon>Pseudomonadati</taxon>
        <taxon>Pseudomonadota</taxon>
        <taxon>Betaproteobacteria</taxon>
        <taxon>Neisseriales</taxon>
        <taxon>Neisseriaceae</taxon>
        <taxon>Neisseria</taxon>
    </lineage>
</organism>